<dbReference type="RefSeq" id="WP_345143674.1">
    <property type="nucleotide sequence ID" value="NZ_BAABAT010000078.1"/>
</dbReference>
<dbReference type="EMBL" id="BAABAT010000078">
    <property type="protein sequence ID" value="GAA4263741.1"/>
    <property type="molecule type" value="Genomic_DNA"/>
</dbReference>
<comment type="caution">
    <text evidence="2">The sequence shown here is derived from an EMBL/GenBank/DDBJ whole genome shotgun (WGS) entry which is preliminary data.</text>
</comment>
<feature type="signal peptide" evidence="1">
    <location>
        <begin position="1"/>
        <end position="17"/>
    </location>
</feature>
<feature type="chain" id="PRO_5046099902" description="Lipoprotein" evidence="1">
    <location>
        <begin position="18"/>
        <end position="183"/>
    </location>
</feature>
<name>A0ABP8DV12_9ACTN</name>
<keyword evidence="1" id="KW-0732">Signal</keyword>
<protein>
    <recommendedName>
        <fullName evidence="4">Lipoprotein</fullName>
    </recommendedName>
</protein>
<dbReference type="PROSITE" id="PS51257">
    <property type="entry name" value="PROKAR_LIPOPROTEIN"/>
    <property type="match status" value="1"/>
</dbReference>
<proteinExistence type="predicted"/>
<reference evidence="3" key="1">
    <citation type="journal article" date="2019" name="Int. J. Syst. Evol. Microbiol.">
        <title>The Global Catalogue of Microorganisms (GCM) 10K type strain sequencing project: providing services to taxonomists for standard genome sequencing and annotation.</title>
        <authorList>
            <consortium name="The Broad Institute Genomics Platform"/>
            <consortium name="The Broad Institute Genome Sequencing Center for Infectious Disease"/>
            <person name="Wu L."/>
            <person name="Ma J."/>
        </authorList>
    </citation>
    <scope>NUCLEOTIDE SEQUENCE [LARGE SCALE GENOMIC DNA]</scope>
    <source>
        <strain evidence="3">JCM 17441</strain>
    </source>
</reference>
<gene>
    <name evidence="2" type="ORF">GCM10022255_111030</name>
</gene>
<evidence type="ECO:0008006" key="4">
    <source>
        <dbReference type="Google" id="ProtNLM"/>
    </source>
</evidence>
<sequence>MRISRLFAGLSAVALLGACGDAPSPAPAPTASSGASASRRAAAGDLDPAGVFMQVAQCFRVHGHPDYPDPVQNADGSWAFPVAAARVPVPAECADVVSRSRRLSPSGTAGAPAADLARERAFAGCMRANGVPDWPDPGPDGTFAVPERLADPRNENLWRAAADGACRQYQPDGGPDIVAKTAR</sequence>
<evidence type="ECO:0000313" key="3">
    <source>
        <dbReference type="Proteomes" id="UP001500620"/>
    </source>
</evidence>
<organism evidence="2 3">
    <name type="scientific">Dactylosporangium darangshiense</name>
    <dbReference type="NCBI Taxonomy" id="579108"/>
    <lineage>
        <taxon>Bacteria</taxon>
        <taxon>Bacillati</taxon>
        <taxon>Actinomycetota</taxon>
        <taxon>Actinomycetes</taxon>
        <taxon>Micromonosporales</taxon>
        <taxon>Micromonosporaceae</taxon>
        <taxon>Dactylosporangium</taxon>
    </lineage>
</organism>
<dbReference type="Proteomes" id="UP001500620">
    <property type="component" value="Unassembled WGS sequence"/>
</dbReference>
<evidence type="ECO:0000313" key="2">
    <source>
        <dbReference type="EMBL" id="GAA4263741.1"/>
    </source>
</evidence>
<keyword evidence="3" id="KW-1185">Reference proteome</keyword>
<evidence type="ECO:0000256" key="1">
    <source>
        <dbReference type="SAM" id="SignalP"/>
    </source>
</evidence>
<accession>A0ABP8DV12</accession>